<organism evidence="1 2">
    <name type="scientific">Naasia aerilata</name>
    <dbReference type="NCBI Taxonomy" id="1162966"/>
    <lineage>
        <taxon>Bacteria</taxon>
        <taxon>Bacillati</taxon>
        <taxon>Actinomycetota</taxon>
        <taxon>Actinomycetes</taxon>
        <taxon>Micrococcales</taxon>
        <taxon>Microbacteriaceae</taxon>
        <taxon>Naasia</taxon>
    </lineage>
</organism>
<accession>A0ABN6XI38</accession>
<sequence>MRSASPILALVEDAVTPLWSRAAGNCHPNRDTQAAIASGGFRIASIRRFGFAPGALTPRTAHILGAATIDDGTR</sequence>
<name>A0ABN6XI38_9MICO</name>
<gene>
    <name evidence="1" type="ORF">GCM10025866_04240</name>
</gene>
<proteinExistence type="predicted"/>
<dbReference type="EMBL" id="AP027731">
    <property type="protein sequence ID" value="BDZ44515.1"/>
    <property type="molecule type" value="Genomic_DNA"/>
</dbReference>
<protein>
    <submittedName>
        <fullName evidence="1">Uncharacterized protein</fullName>
    </submittedName>
</protein>
<reference evidence="2" key="1">
    <citation type="journal article" date="2019" name="Int. J. Syst. Evol. Microbiol.">
        <title>The Global Catalogue of Microorganisms (GCM) 10K type strain sequencing project: providing services to taxonomists for standard genome sequencing and annotation.</title>
        <authorList>
            <consortium name="The Broad Institute Genomics Platform"/>
            <consortium name="The Broad Institute Genome Sequencing Center for Infectious Disease"/>
            <person name="Wu L."/>
            <person name="Ma J."/>
        </authorList>
    </citation>
    <scope>NUCLEOTIDE SEQUENCE [LARGE SCALE GENOMIC DNA]</scope>
    <source>
        <strain evidence="2">NBRC 108725</strain>
    </source>
</reference>
<evidence type="ECO:0000313" key="2">
    <source>
        <dbReference type="Proteomes" id="UP001321498"/>
    </source>
</evidence>
<evidence type="ECO:0000313" key="1">
    <source>
        <dbReference type="EMBL" id="BDZ44515.1"/>
    </source>
</evidence>
<dbReference type="Proteomes" id="UP001321498">
    <property type="component" value="Chromosome"/>
</dbReference>
<keyword evidence="2" id="KW-1185">Reference proteome</keyword>